<dbReference type="AlphaFoldDB" id="A0ABD3FNC4"/>
<keyword evidence="2" id="KW-1185">Reference proteome</keyword>
<proteinExistence type="predicted"/>
<protein>
    <submittedName>
        <fullName evidence="1">Uncharacterized protein</fullName>
    </submittedName>
</protein>
<reference evidence="1 2" key="1">
    <citation type="submission" date="2024-09" db="EMBL/GenBank/DDBJ databases">
        <title>Genome sequencing and assembly of Phytophthora oleae, isolate VK10A, causative agent of rot of olive drupes.</title>
        <authorList>
            <person name="Conti Taguali S."/>
            <person name="Riolo M."/>
            <person name="La Spada F."/>
            <person name="Cacciola S.O."/>
            <person name="Dionisio G."/>
        </authorList>
    </citation>
    <scope>NUCLEOTIDE SEQUENCE [LARGE SCALE GENOMIC DNA]</scope>
    <source>
        <strain evidence="1 2">VK10A</strain>
    </source>
</reference>
<comment type="caution">
    <text evidence="1">The sequence shown here is derived from an EMBL/GenBank/DDBJ whole genome shotgun (WGS) entry which is preliminary data.</text>
</comment>
<organism evidence="1 2">
    <name type="scientific">Phytophthora oleae</name>
    <dbReference type="NCBI Taxonomy" id="2107226"/>
    <lineage>
        <taxon>Eukaryota</taxon>
        <taxon>Sar</taxon>
        <taxon>Stramenopiles</taxon>
        <taxon>Oomycota</taxon>
        <taxon>Peronosporomycetes</taxon>
        <taxon>Peronosporales</taxon>
        <taxon>Peronosporaceae</taxon>
        <taxon>Phytophthora</taxon>
    </lineage>
</organism>
<dbReference type="EMBL" id="JBIMZQ010000014">
    <property type="protein sequence ID" value="KAL3667241.1"/>
    <property type="molecule type" value="Genomic_DNA"/>
</dbReference>
<gene>
    <name evidence="1" type="ORF">V7S43_007475</name>
</gene>
<name>A0ABD3FNC4_9STRA</name>
<dbReference type="Proteomes" id="UP001632037">
    <property type="component" value="Unassembled WGS sequence"/>
</dbReference>
<sequence length="77" mass="8493">MQSGKRALLEEKMWPPEASPLVREPKAVATAGSDCGIIGARICTWTVTDIDVQPMEMLESIFWPITEFRARASKGGE</sequence>
<accession>A0ABD3FNC4</accession>
<evidence type="ECO:0000313" key="2">
    <source>
        <dbReference type="Proteomes" id="UP001632037"/>
    </source>
</evidence>
<evidence type="ECO:0000313" key="1">
    <source>
        <dbReference type="EMBL" id="KAL3667241.1"/>
    </source>
</evidence>